<dbReference type="RefSeq" id="WP_345406007.1">
    <property type="nucleotide sequence ID" value="NZ_BAABHG010000019.1"/>
</dbReference>
<evidence type="ECO:0000313" key="2">
    <source>
        <dbReference type="EMBL" id="MFD2459163.1"/>
    </source>
</evidence>
<sequence length="225" mass="24306">MGSGEEPEIASAEAFGARLRELRGRLTQETVARRSVLGRAALTRQRVSNIENGLLPSADQLRCYLHGCGQPELFDRLDAVRGTLESTSDTTVEKAPERPASGLRRGHLVLGAVVVAVAASAAAVITVLNRSAQPVSVVVPACAPGSICFWPEPDFGGEKLQWPPDWEQDGRQCVPLPFTARSVMNASTERQWGYASGDCTGPRRTLLQHNNGLERSVTINSYIKT</sequence>
<organism evidence="2 3">
    <name type="scientific">Amycolatopsis samaneae</name>
    <dbReference type="NCBI Taxonomy" id="664691"/>
    <lineage>
        <taxon>Bacteria</taxon>
        <taxon>Bacillati</taxon>
        <taxon>Actinomycetota</taxon>
        <taxon>Actinomycetes</taxon>
        <taxon>Pseudonocardiales</taxon>
        <taxon>Pseudonocardiaceae</taxon>
        <taxon>Amycolatopsis</taxon>
    </lineage>
</organism>
<reference evidence="3" key="1">
    <citation type="journal article" date="2019" name="Int. J. Syst. Evol. Microbiol.">
        <title>The Global Catalogue of Microorganisms (GCM) 10K type strain sequencing project: providing services to taxonomists for standard genome sequencing and annotation.</title>
        <authorList>
            <consortium name="The Broad Institute Genomics Platform"/>
            <consortium name="The Broad Institute Genome Sequencing Center for Infectious Disease"/>
            <person name="Wu L."/>
            <person name="Ma J."/>
        </authorList>
    </citation>
    <scope>NUCLEOTIDE SEQUENCE [LARGE SCALE GENOMIC DNA]</scope>
    <source>
        <strain evidence="3">CGMCC 4.7643</strain>
    </source>
</reference>
<keyword evidence="1" id="KW-0472">Membrane</keyword>
<gene>
    <name evidence="2" type="ORF">ACFSYJ_11135</name>
</gene>
<name>A0ABW5GCB4_9PSEU</name>
<dbReference type="Gene3D" id="1.10.260.40">
    <property type="entry name" value="lambda repressor-like DNA-binding domains"/>
    <property type="match status" value="1"/>
</dbReference>
<dbReference type="Proteomes" id="UP001597419">
    <property type="component" value="Unassembled WGS sequence"/>
</dbReference>
<accession>A0ABW5GCB4</accession>
<dbReference type="CDD" id="cd00093">
    <property type="entry name" value="HTH_XRE"/>
    <property type="match status" value="1"/>
</dbReference>
<protein>
    <submittedName>
        <fullName evidence="2">Helix-turn-helix domain-containing protein</fullName>
    </submittedName>
</protein>
<comment type="caution">
    <text evidence="2">The sequence shown here is derived from an EMBL/GenBank/DDBJ whole genome shotgun (WGS) entry which is preliminary data.</text>
</comment>
<keyword evidence="3" id="KW-1185">Reference proteome</keyword>
<dbReference type="InterPro" id="IPR001387">
    <property type="entry name" value="Cro/C1-type_HTH"/>
</dbReference>
<dbReference type="EMBL" id="JBHUKU010000005">
    <property type="protein sequence ID" value="MFD2459163.1"/>
    <property type="molecule type" value="Genomic_DNA"/>
</dbReference>
<dbReference type="InterPro" id="IPR010982">
    <property type="entry name" value="Lambda_DNA-bd_dom_sf"/>
</dbReference>
<proteinExistence type="predicted"/>
<feature type="transmembrane region" description="Helical" evidence="1">
    <location>
        <begin position="108"/>
        <end position="128"/>
    </location>
</feature>
<evidence type="ECO:0000256" key="1">
    <source>
        <dbReference type="SAM" id="Phobius"/>
    </source>
</evidence>
<evidence type="ECO:0000313" key="3">
    <source>
        <dbReference type="Proteomes" id="UP001597419"/>
    </source>
</evidence>
<keyword evidence="1" id="KW-0812">Transmembrane</keyword>
<keyword evidence="1" id="KW-1133">Transmembrane helix</keyword>
<dbReference type="Pfam" id="PF03995">
    <property type="entry name" value="Inhibitor_I36"/>
    <property type="match status" value="1"/>
</dbReference>